<gene>
    <name evidence="1" type="ORF">SAMN05660686_01400</name>
</gene>
<evidence type="ECO:0000313" key="1">
    <source>
        <dbReference type="EMBL" id="SDF44868.1"/>
    </source>
</evidence>
<keyword evidence="2" id="KW-1185">Reference proteome</keyword>
<accession>A0A8G2BGA8</accession>
<sequence length="80" mass="8735">MTFVATVSGFLAAQFVAALYSEQFAEWWMYGYERGFYAEVAAPETVTPGQLTLGDKELITNYCSAAETEHVSALRAELGG</sequence>
<organism evidence="1 2">
    <name type="scientific">Thalassobaculum litoreum DSM 18839</name>
    <dbReference type="NCBI Taxonomy" id="1123362"/>
    <lineage>
        <taxon>Bacteria</taxon>
        <taxon>Pseudomonadati</taxon>
        <taxon>Pseudomonadota</taxon>
        <taxon>Alphaproteobacteria</taxon>
        <taxon>Rhodospirillales</taxon>
        <taxon>Thalassobaculaceae</taxon>
        <taxon>Thalassobaculum</taxon>
    </lineage>
</organism>
<name>A0A8G2BGA8_9PROT</name>
<dbReference type="RefSeq" id="WP_028795404.1">
    <property type="nucleotide sequence ID" value="NZ_FNBW01000003.1"/>
</dbReference>
<dbReference type="Proteomes" id="UP000198615">
    <property type="component" value="Unassembled WGS sequence"/>
</dbReference>
<proteinExistence type="predicted"/>
<reference evidence="1 2" key="1">
    <citation type="submission" date="2016-10" db="EMBL/GenBank/DDBJ databases">
        <authorList>
            <person name="Varghese N."/>
            <person name="Submissions S."/>
        </authorList>
    </citation>
    <scope>NUCLEOTIDE SEQUENCE [LARGE SCALE GENOMIC DNA]</scope>
    <source>
        <strain evidence="1 2">DSM 18839</strain>
    </source>
</reference>
<evidence type="ECO:0000313" key="2">
    <source>
        <dbReference type="Proteomes" id="UP000198615"/>
    </source>
</evidence>
<dbReference type="AlphaFoldDB" id="A0A8G2BGA8"/>
<comment type="caution">
    <text evidence="1">The sequence shown here is derived from an EMBL/GenBank/DDBJ whole genome shotgun (WGS) entry which is preliminary data.</text>
</comment>
<protein>
    <submittedName>
        <fullName evidence="1">Uncharacterized protein</fullName>
    </submittedName>
</protein>
<dbReference type="EMBL" id="FNBW01000003">
    <property type="protein sequence ID" value="SDF44868.1"/>
    <property type="molecule type" value="Genomic_DNA"/>
</dbReference>